<protein>
    <submittedName>
        <fullName evidence="5">MFS transporter</fullName>
    </submittedName>
</protein>
<feature type="transmembrane region" description="Helical" evidence="4">
    <location>
        <begin position="148"/>
        <end position="166"/>
    </location>
</feature>
<dbReference type="AlphaFoldDB" id="A0A9X1Y4E4"/>
<feature type="transmembrane region" description="Helical" evidence="4">
    <location>
        <begin position="89"/>
        <end position="108"/>
    </location>
</feature>
<dbReference type="Gene3D" id="1.20.1250.20">
    <property type="entry name" value="MFS general substrate transporter like domains"/>
    <property type="match status" value="1"/>
</dbReference>
<feature type="transmembrane region" description="Helical" evidence="4">
    <location>
        <begin position="296"/>
        <end position="317"/>
    </location>
</feature>
<feature type="transmembrane region" description="Helical" evidence="4">
    <location>
        <begin position="359"/>
        <end position="378"/>
    </location>
</feature>
<dbReference type="PANTHER" id="PTHR11360">
    <property type="entry name" value="MONOCARBOXYLATE TRANSPORTER"/>
    <property type="match status" value="1"/>
</dbReference>
<feature type="transmembrane region" description="Helical" evidence="4">
    <location>
        <begin position="253"/>
        <end position="275"/>
    </location>
</feature>
<keyword evidence="1 4" id="KW-0812">Transmembrane</keyword>
<dbReference type="Pfam" id="PF07690">
    <property type="entry name" value="MFS_1"/>
    <property type="match status" value="1"/>
</dbReference>
<keyword evidence="2 4" id="KW-1133">Transmembrane helix</keyword>
<organism evidence="5 6">
    <name type="scientific">Roseomonas acroporae</name>
    <dbReference type="NCBI Taxonomy" id="2937791"/>
    <lineage>
        <taxon>Bacteria</taxon>
        <taxon>Pseudomonadati</taxon>
        <taxon>Pseudomonadota</taxon>
        <taxon>Alphaproteobacteria</taxon>
        <taxon>Acetobacterales</taxon>
        <taxon>Roseomonadaceae</taxon>
        <taxon>Roseomonas</taxon>
    </lineage>
</organism>
<dbReference type="InterPro" id="IPR050327">
    <property type="entry name" value="Proton-linked_MCT"/>
</dbReference>
<name>A0A9X1Y4E4_9PROT</name>
<feature type="transmembrane region" description="Helical" evidence="4">
    <location>
        <begin position="323"/>
        <end position="347"/>
    </location>
</feature>
<evidence type="ECO:0000256" key="1">
    <source>
        <dbReference type="ARBA" id="ARBA00022692"/>
    </source>
</evidence>
<feature type="transmembrane region" description="Helical" evidence="4">
    <location>
        <begin position="57"/>
        <end position="77"/>
    </location>
</feature>
<feature type="transmembrane region" description="Helical" evidence="4">
    <location>
        <begin position="384"/>
        <end position="404"/>
    </location>
</feature>
<dbReference type="GO" id="GO:0022857">
    <property type="term" value="F:transmembrane transporter activity"/>
    <property type="evidence" value="ECO:0007669"/>
    <property type="project" value="InterPro"/>
</dbReference>
<gene>
    <name evidence="5" type="ORF">M0638_01335</name>
</gene>
<dbReference type="InterPro" id="IPR036259">
    <property type="entry name" value="MFS_trans_sf"/>
</dbReference>
<evidence type="ECO:0000256" key="4">
    <source>
        <dbReference type="SAM" id="Phobius"/>
    </source>
</evidence>
<feature type="transmembrane region" description="Helical" evidence="4">
    <location>
        <begin position="229"/>
        <end position="247"/>
    </location>
</feature>
<comment type="caution">
    <text evidence="5">The sequence shown here is derived from an EMBL/GenBank/DDBJ whole genome shotgun (WGS) entry which is preliminary data.</text>
</comment>
<proteinExistence type="predicted"/>
<feature type="transmembrane region" description="Helical" evidence="4">
    <location>
        <begin position="23"/>
        <end position="45"/>
    </location>
</feature>
<dbReference type="PANTHER" id="PTHR11360:SF308">
    <property type="entry name" value="BLL3089 PROTEIN"/>
    <property type="match status" value="1"/>
</dbReference>
<dbReference type="EMBL" id="JALPRX010000006">
    <property type="protein sequence ID" value="MCK8783023.1"/>
    <property type="molecule type" value="Genomic_DNA"/>
</dbReference>
<evidence type="ECO:0000313" key="6">
    <source>
        <dbReference type="Proteomes" id="UP001139516"/>
    </source>
</evidence>
<dbReference type="InterPro" id="IPR011701">
    <property type="entry name" value="MFS"/>
</dbReference>
<keyword evidence="6" id="KW-1185">Reference proteome</keyword>
<evidence type="ECO:0000313" key="5">
    <source>
        <dbReference type="EMBL" id="MCK8783023.1"/>
    </source>
</evidence>
<feature type="transmembrane region" description="Helical" evidence="4">
    <location>
        <begin position="178"/>
        <end position="196"/>
    </location>
</feature>
<reference evidence="5" key="1">
    <citation type="submission" date="2022-04" db="EMBL/GenBank/DDBJ databases">
        <title>Roseomonas acroporae sp. nov., isolated from coral Acropora digitifera.</title>
        <authorList>
            <person name="Sun H."/>
        </authorList>
    </citation>
    <scope>NUCLEOTIDE SEQUENCE</scope>
    <source>
        <strain evidence="5">NAR14</strain>
    </source>
</reference>
<keyword evidence="3 4" id="KW-0472">Membrane</keyword>
<evidence type="ECO:0000256" key="2">
    <source>
        <dbReference type="ARBA" id="ARBA00022989"/>
    </source>
</evidence>
<accession>A0A9X1Y4E4</accession>
<sequence>MTTGATGSAPEGATGGTIPRRTVLCLGLSQLMAWGVSYYLIGGFAPLIAADLGWSRAVVQGGFSTALLVMGLASSRVGAWIDRYGGRPVMVAGSCLVALGCLGLAAAHGLAAYYGAWAVLGLGMRCCLYDAAFATLARLGGPAAGRPISQITLLGGLASTVFWPVGEALAAPLGWRGALVAYAGIALLTVPLHLAIPATGRPAPAAGPAGAARMRASARPALRGRELRVAAALYALLAVLINVLNAAMSAHMIGLLIGLGLGGTLAVWIATLRGIGQSLARLCEVASGSRLHPLDLNLAATAALPACFLLALLTAAFPPAAIGFAFLYGAGNGLLTITRGTLPLVLFDPQAYGAVVGRLLAPSFLLSAAAPLAFALVIERYGERAALGLALALASAAFGAALYLRRCGRERRRAAAEPGPRQS</sequence>
<dbReference type="Proteomes" id="UP001139516">
    <property type="component" value="Unassembled WGS sequence"/>
</dbReference>
<dbReference type="SUPFAM" id="SSF103473">
    <property type="entry name" value="MFS general substrate transporter"/>
    <property type="match status" value="1"/>
</dbReference>
<dbReference type="RefSeq" id="WP_248665147.1">
    <property type="nucleotide sequence ID" value="NZ_JALPRX010000006.1"/>
</dbReference>
<evidence type="ECO:0000256" key="3">
    <source>
        <dbReference type="ARBA" id="ARBA00023136"/>
    </source>
</evidence>